<evidence type="ECO:0000313" key="3">
    <source>
        <dbReference type="EMBL" id="KAG5654428.1"/>
    </source>
</evidence>
<sequence length="351" mass="38276">MPTPASTPPSSFRGFINIPSNGSQASVYPLFTVPSQAPHLQRRSTPQTQSPVNLHPPPHPNGSQVHPEKPRQNQNPPPRASGAILTGAERFLQLFEEEQAKIETRHKEEVLALETRFQKFREFAAQGHNILTARLKELESELVKTREMAGSAAVEGNVETGPTADPSTPRNRFETTPANTIFRSGVSPTLPLDDATAQLLAQFSEHFKAAVTKEIAEPSANVTANPGQPVTIPDALIPALAQYLASHRNILKVAEEKVRAGEKERDSLRKQFKEKLEKKRSTIRCLKARIQQYQSSGCFPGVAKENGTTTLSDADSDAGLDTTDLAVAWDPAKLSVKRSAEEDASALNGKQ</sequence>
<reference evidence="3" key="1">
    <citation type="submission" date="2021-02" db="EMBL/GenBank/DDBJ databases">
        <authorList>
            <person name="Nieuwenhuis M."/>
            <person name="Van De Peppel L.J.J."/>
        </authorList>
    </citation>
    <scope>NUCLEOTIDE SEQUENCE</scope>
    <source>
        <strain evidence="3">D49</strain>
    </source>
</reference>
<feature type="compositionally biased region" description="Polar residues" evidence="2">
    <location>
        <begin position="43"/>
        <end position="52"/>
    </location>
</feature>
<accession>A0A9P7GQI9</accession>
<keyword evidence="4" id="KW-1185">Reference proteome</keyword>
<organism evidence="3 4">
    <name type="scientific">Sphagnurus paluster</name>
    <dbReference type="NCBI Taxonomy" id="117069"/>
    <lineage>
        <taxon>Eukaryota</taxon>
        <taxon>Fungi</taxon>
        <taxon>Dikarya</taxon>
        <taxon>Basidiomycota</taxon>
        <taxon>Agaricomycotina</taxon>
        <taxon>Agaricomycetes</taxon>
        <taxon>Agaricomycetidae</taxon>
        <taxon>Agaricales</taxon>
        <taxon>Tricholomatineae</taxon>
        <taxon>Lyophyllaceae</taxon>
        <taxon>Sphagnurus</taxon>
    </lineage>
</organism>
<name>A0A9P7GQI9_9AGAR</name>
<dbReference type="AlphaFoldDB" id="A0A9P7GQI9"/>
<feature type="region of interest" description="Disordered" evidence="2">
    <location>
        <begin position="150"/>
        <end position="175"/>
    </location>
</feature>
<evidence type="ECO:0000256" key="1">
    <source>
        <dbReference type="SAM" id="Coils"/>
    </source>
</evidence>
<reference evidence="3" key="2">
    <citation type="submission" date="2021-10" db="EMBL/GenBank/DDBJ databases">
        <title>Phylogenomics reveals ancestral predisposition of the termite-cultivated fungus Termitomyces towards a domesticated lifestyle.</title>
        <authorList>
            <person name="Auxier B."/>
            <person name="Grum-Grzhimaylo A."/>
            <person name="Cardenas M.E."/>
            <person name="Lodge J.D."/>
            <person name="Laessoe T."/>
            <person name="Pedersen O."/>
            <person name="Smith M.E."/>
            <person name="Kuyper T.W."/>
            <person name="Franco-Molano E.A."/>
            <person name="Baroni T.J."/>
            <person name="Aanen D.K."/>
        </authorList>
    </citation>
    <scope>NUCLEOTIDE SEQUENCE</scope>
    <source>
        <strain evidence="3">D49</strain>
    </source>
</reference>
<comment type="caution">
    <text evidence="3">The sequence shown here is derived from an EMBL/GenBank/DDBJ whole genome shotgun (WGS) entry which is preliminary data.</text>
</comment>
<feature type="region of interest" description="Disordered" evidence="2">
    <location>
        <begin position="29"/>
        <end position="82"/>
    </location>
</feature>
<evidence type="ECO:0000256" key="2">
    <source>
        <dbReference type="SAM" id="MobiDB-lite"/>
    </source>
</evidence>
<feature type="coiled-coil region" evidence="1">
    <location>
        <begin position="244"/>
        <end position="296"/>
    </location>
</feature>
<dbReference type="Proteomes" id="UP000717328">
    <property type="component" value="Unassembled WGS sequence"/>
</dbReference>
<proteinExistence type="predicted"/>
<feature type="compositionally biased region" description="Polar residues" evidence="2">
    <location>
        <begin position="165"/>
        <end position="175"/>
    </location>
</feature>
<protein>
    <submittedName>
        <fullName evidence="3">Uncharacterized protein</fullName>
    </submittedName>
</protein>
<dbReference type="EMBL" id="JABCKI010000008">
    <property type="protein sequence ID" value="KAG5654428.1"/>
    <property type="molecule type" value="Genomic_DNA"/>
</dbReference>
<keyword evidence="1" id="KW-0175">Coiled coil</keyword>
<dbReference type="OrthoDB" id="3069577at2759"/>
<evidence type="ECO:0000313" key="4">
    <source>
        <dbReference type="Proteomes" id="UP000717328"/>
    </source>
</evidence>
<gene>
    <name evidence="3" type="ORF">H0H81_002617</name>
</gene>